<feature type="transmembrane region" description="Helical" evidence="1">
    <location>
        <begin position="150"/>
        <end position="167"/>
    </location>
</feature>
<sequence>MLQFIIINIAVVFIILGLDLYRQKFTQLKFSSILIAITINSFINLFFAEKQDYITICTVAQLLIWTILHIYIDKTIHSATINKHKYMAFIISIIFSLSLLLIYGTSQDSYYMSAPYFSPTIFMLGFIILLYSTFKPEEKQYFKLINRIKAPLYVGHTLIIISFTVMIILTPYWYILLFIHIIFLLYIYWQKLFSKKY</sequence>
<feature type="transmembrane region" description="Helical" evidence="1">
    <location>
        <begin position="84"/>
        <end position="104"/>
    </location>
</feature>
<feature type="transmembrane region" description="Helical" evidence="1">
    <location>
        <begin position="6"/>
        <end position="21"/>
    </location>
</feature>
<evidence type="ECO:0000313" key="3">
    <source>
        <dbReference type="Proteomes" id="UP001436297"/>
    </source>
</evidence>
<feature type="transmembrane region" description="Helical" evidence="1">
    <location>
        <begin position="173"/>
        <end position="189"/>
    </location>
</feature>
<keyword evidence="1" id="KW-0472">Membrane</keyword>
<evidence type="ECO:0000313" key="2">
    <source>
        <dbReference type="EMBL" id="XAF71492.1"/>
    </source>
</evidence>
<dbReference type="EMBL" id="CP128355">
    <property type="protein sequence ID" value="XAF71492.1"/>
    <property type="molecule type" value="Genomic_DNA"/>
</dbReference>
<dbReference type="Proteomes" id="UP001436297">
    <property type="component" value="Chromosome"/>
</dbReference>
<feature type="transmembrane region" description="Helical" evidence="1">
    <location>
        <begin position="53"/>
        <end position="72"/>
    </location>
</feature>
<proteinExistence type="predicted"/>
<evidence type="ECO:0000256" key="1">
    <source>
        <dbReference type="SAM" id="Phobius"/>
    </source>
</evidence>
<name>A0ABZ3EG69_9STAP</name>
<reference evidence="2 3" key="1">
    <citation type="journal article" date="2024" name="Pathogens">
        <title>Staphylococcus hsinchuensis sp. nov., Isolated from Soymilk.</title>
        <authorList>
            <person name="Wang Y.T."/>
            <person name="Lin Y.C."/>
            <person name="Hsieh Y.H."/>
            <person name="Lin Y.T."/>
            <person name="Hamada M."/>
            <person name="Chen C.C."/>
            <person name="Liou J.S."/>
            <person name="Lee A.Y."/>
            <person name="Zhang W.L."/>
            <person name="Chen Y.T."/>
            <person name="Huang C.H."/>
        </authorList>
    </citation>
    <scope>NUCLEOTIDE SEQUENCE [LARGE SCALE GENOMIC DNA]</scope>
    <source>
        <strain evidence="2 3">H164</strain>
    </source>
</reference>
<keyword evidence="3" id="KW-1185">Reference proteome</keyword>
<gene>
    <name evidence="2" type="ORF">QQM35_05200</name>
</gene>
<organism evidence="2 3">
    <name type="scientific">Staphylococcus hsinchuensis</name>
    <dbReference type="NCBI Taxonomy" id="3051183"/>
    <lineage>
        <taxon>Bacteria</taxon>
        <taxon>Bacillati</taxon>
        <taxon>Bacillota</taxon>
        <taxon>Bacilli</taxon>
        <taxon>Bacillales</taxon>
        <taxon>Staphylococcaceae</taxon>
        <taxon>Staphylococcus</taxon>
    </lineage>
</organism>
<dbReference type="RefSeq" id="WP_251518941.1">
    <property type="nucleotide sequence ID" value="NZ_CP128355.1"/>
</dbReference>
<feature type="transmembrane region" description="Helical" evidence="1">
    <location>
        <begin position="116"/>
        <end position="134"/>
    </location>
</feature>
<keyword evidence="1" id="KW-0812">Transmembrane</keyword>
<protein>
    <submittedName>
        <fullName evidence="2">Uncharacterized protein</fullName>
    </submittedName>
</protein>
<keyword evidence="1" id="KW-1133">Transmembrane helix</keyword>
<accession>A0ABZ3EG69</accession>
<feature type="transmembrane region" description="Helical" evidence="1">
    <location>
        <begin position="28"/>
        <end position="47"/>
    </location>
</feature>